<evidence type="ECO:0000256" key="4">
    <source>
        <dbReference type="ARBA" id="ARBA00022989"/>
    </source>
</evidence>
<keyword evidence="4 6" id="KW-1133">Transmembrane helix</keyword>
<evidence type="ECO:0000313" key="8">
    <source>
        <dbReference type="EMBL" id="TDP52999.1"/>
    </source>
</evidence>
<name>A0A4R6Q2N6_9FIRM</name>
<dbReference type="GO" id="GO:0005886">
    <property type="term" value="C:plasma membrane"/>
    <property type="evidence" value="ECO:0007669"/>
    <property type="project" value="UniProtKB-SubCell"/>
</dbReference>
<keyword evidence="3 6" id="KW-0812">Transmembrane</keyword>
<dbReference type="EMBL" id="SNXO01000024">
    <property type="protein sequence ID" value="TDP52999.1"/>
    <property type="molecule type" value="Genomic_DNA"/>
</dbReference>
<dbReference type="Pfam" id="PF02687">
    <property type="entry name" value="FtsX"/>
    <property type="match status" value="1"/>
</dbReference>
<evidence type="ECO:0000256" key="3">
    <source>
        <dbReference type="ARBA" id="ARBA00022692"/>
    </source>
</evidence>
<comment type="caution">
    <text evidence="8">The sequence shown here is derived from an EMBL/GenBank/DDBJ whole genome shotgun (WGS) entry which is preliminary data.</text>
</comment>
<evidence type="ECO:0000256" key="1">
    <source>
        <dbReference type="ARBA" id="ARBA00004651"/>
    </source>
</evidence>
<protein>
    <recommendedName>
        <fullName evidence="7">ABC3 transporter permease C-terminal domain-containing protein</fullName>
    </recommendedName>
</protein>
<evidence type="ECO:0000313" key="9">
    <source>
        <dbReference type="Proteomes" id="UP000295500"/>
    </source>
</evidence>
<organism evidence="8 9">
    <name type="scientific">Aminicella lysinilytica</name>
    <dbReference type="NCBI Taxonomy" id="433323"/>
    <lineage>
        <taxon>Bacteria</taxon>
        <taxon>Bacillati</taxon>
        <taxon>Bacillota</taxon>
        <taxon>Clostridia</taxon>
        <taxon>Peptostreptococcales</taxon>
        <taxon>Anaerovoracaceae</taxon>
        <taxon>Aminicella</taxon>
    </lineage>
</organism>
<accession>A0A4R6Q2N6</accession>
<comment type="subcellular location">
    <subcellularLocation>
        <location evidence="1">Cell membrane</location>
        <topology evidence="1">Multi-pass membrane protein</topology>
    </subcellularLocation>
</comment>
<evidence type="ECO:0000256" key="6">
    <source>
        <dbReference type="SAM" id="Phobius"/>
    </source>
</evidence>
<evidence type="ECO:0000259" key="7">
    <source>
        <dbReference type="Pfam" id="PF02687"/>
    </source>
</evidence>
<evidence type="ECO:0000256" key="5">
    <source>
        <dbReference type="ARBA" id="ARBA00023136"/>
    </source>
</evidence>
<feature type="domain" description="ABC3 transporter permease C-terminal" evidence="7">
    <location>
        <begin position="1"/>
        <end position="73"/>
    </location>
</feature>
<keyword evidence="2" id="KW-1003">Cell membrane</keyword>
<reference evidence="8 9" key="1">
    <citation type="submission" date="2019-03" db="EMBL/GenBank/DDBJ databases">
        <title>Genomic Encyclopedia of Type Strains, Phase IV (KMG-IV): sequencing the most valuable type-strain genomes for metagenomic binning, comparative biology and taxonomic classification.</title>
        <authorList>
            <person name="Goeker M."/>
        </authorList>
    </citation>
    <scope>NUCLEOTIDE SEQUENCE [LARGE SCALE GENOMIC DNA]</scope>
    <source>
        <strain evidence="8 9">DSM 28287</strain>
    </source>
</reference>
<proteinExistence type="predicted"/>
<evidence type="ECO:0000256" key="2">
    <source>
        <dbReference type="ARBA" id="ARBA00022475"/>
    </source>
</evidence>
<keyword evidence="9" id="KW-1185">Reference proteome</keyword>
<keyword evidence="5 6" id="KW-0472">Membrane</keyword>
<sequence length="91" mass="10287">MTPESLRSMLNYESILCSLKALAIGIPVGLAITVAINLPIRSMFPVSYTLPWLSLILCVLVVFLITWDTVRYAVHKLDRQNIIETIRSEQI</sequence>
<dbReference type="AlphaFoldDB" id="A0A4R6Q2N6"/>
<dbReference type="Proteomes" id="UP000295500">
    <property type="component" value="Unassembled WGS sequence"/>
</dbReference>
<gene>
    <name evidence="8" type="ORF">EV211_12417</name>
</gene>
<feature type="transmembrane region" description="Helical" evidence="6">
    <location>
        <begin position="52"/>
        <end position="70"/>
    </location>
</feature>
<feature type="transmembrane region" description="Helical" evidence="6">
    <location>
        <begin position="21"/>
        <end position="40"/>
    </location>
</feature>
<dbReference type="InterPro" id="IPR003838">
    <property type="entry name" value="ABC3_permease_C"/>
</dbReference>